<protein>
    <submittedName>
        <fullName evidence="1">Kelch-like protein 12</fullName>
    </submittedName>
</protein>
<evidence type="ECO:0000313" key="2">
    <source>
        <dbReference type="Proteomes" id="UP000288805"/>
    </source>
</evidence>
<gene>
    <name evidence="1" type="primary">klhl12_1</name>
    <name evidence="1" type="ORF">CK203_016698</name>
</gene>
<dbReference type="GO" id="GO:0034976">
    <property type="term" value="P:response to endoplasmic reticulum stress"/>
    <property type="evidence" value="ECO:0007669"/>
    <property type="project" value="InterPro"/>
</dbReference>
<evidence type="ECO:0000313" key="1">
    <source>
        <dbReference type="EMBL" id="RVX03085.1"/>
    </source>
</evidence>
<dbReference type="Proteomes" id="UP000288805">
    <property type="component" value="Unassembled WGS sequence"/>
</dbReference>
<dbReference type="PANTHER" id="PTHR46034">
    <property type="match status" value="1"/>
</dbReference>
<dbReference type="InterPro" id="IPR015915">
    <property type="entry name" value="Kelch-typ_b-propeller"/>
</dbReference>
<dbReference type="SMART" id="SM00612">
    <property type="entry name" value="Kelch"/>
    <property type="match status" value="2"/>
</dbReference>
<dbReference type="InterPro" id="IPR037293">
    <property type="entry name" value="Gal_Oxidase_central_sf"/>
</dbReference>
<dbReference type="SUPFAM" id="SSF117281">
    <property type="entry name" value="Kelch motif"/>
    <property type="match status" value="1"/>
</dbReference>
<comment type="caution">
    <text evidence="1">The sequence shown here is derived from an EMBL/GenBank/DDBJ whole genome shotgun (WGS) entry which is preliminary data.</text>
</comment>
<dbReference type="OrthoDB" id="45365at2759"/>
<accession>A0A438J2D0</accession>
<dbReference type="InterPro" id="IPR044832">
    <property type="entry name" value="NRP-like"/>
</dbReference>
<proteinExistence type="predicted"/>
<sequence>MGNVHLLSSLSPTPNLENPLKIFKVTLRAYPEVPYHRKRVIQIHFHHFIISSFHFQQSIGCRYALGGYDGTNMVPTVEVFDPRIGSWMTGESMNDPRGYSGAVVLGESIYVIGGLKDNEEILDTVECYKEGHGWLVTSLKAVGKRCFFSATVL</sequence>
<dbReference type="AlphaFoldDB" id="A0A438J2D0"/>
<reference evidence="1 2" key="1">
    <citation type="journal article" date="2018" name="PLoS Genet.">
        <title>Population sequencing reveals clonal diversity and ancestral inbreeding in the grapevine cultivar Chardonnay.</title>
        <authorList>
            <person name="Roach M.J."/>
            <person name="Johnson D.L."/>
            <person name="Bohlmann J."/>
            <person name="van Vuuren H.J."/>
            <person name="Jones S.J."/>
            <person name="Pretorius I.S."/>
            <person name="Schmidt S.A."/>
            <person name="Borneman A.R."/>
        </authorList>
    </citation>
    <scope>NUCLEOTIDE SEQUENCE [LARGE SCALE GENOMIC DNA]</scope>
    <source>
        <strain evidence="2">cv. Chardonnay</strain>
        <tissue evidence="1">Leaf</tissue>
    </source>
</reference>
<dbReference type="Gene3D" id="2.130.10.80">
    <property type="entry name" value="Galactose oxidase/kelch, beta-propeller"/>
    <property type="match status" value="1"/>
</dbReference>
<name>A0A438J2D0_VITVI</name>
<dbReference type="Pfam" id="PF01344">
    <property type="entry name" value="Kelch_1"/>
    <property type="match status" value="2"/>
</dbReference>
<dbReference type="PANTHER" id="PTHR46034:SF23">
    <property type="entry name" value="DCD (DEVELOPMENT AND CELL DEATH) DOMAIN PROTEIN"/>
    <property type="match status" value="1"/>
</dbReference>
<dbReference type="EMBL" id="QGNW01000067">
    <property type="protein sequence ID" value="RVX03085.1"/>
    <property type="molecule type" value="Genomic_DNA"/>
</dbReference>
<dbReference type="InterPro" id="IPR006652">
    <property type="entry name" value="Kelch_1"/>
</dbReference>
<organism evidence="1 2">
    <name type="scientific">Vitis vinifera</name>
    <name type="common">Grape</name>
    <dbReference type="NCBI Taxonomy" id="29760"/>
    <lineage>
        <taxon>Eukaryota</taxon>
        <taxon>Viridiplantae</taxon>
        <taxon>Streptophyta</taxon>
        <taxon>Embryophyta</taxon>
        <taxon>Tracheophyta</taxon>
        <taxon>Spermatophyta</taxon>
        <taxon>Magnoliopsida</taxon>
        <taxon>eudicotyledons</taxon>
        <taxon>Gunneridae</taxon>
        <taxon>Pentapetalae</taxon>
        <taxon>rosids</taxon>
        <taxon>Vitales</taxon>
        <taxon>Vitaceae</taxon>
        <taxon>Viteae</taxon>
        <taxon>Vitis</taxon>
    </lineage>
</organism>